<dbReference type="EMBL" id="FSSB01000016">
    <property type="protein sequence ID" value="SIO94684.1"/>
    <property type="molecule type" value="Genomic_DNA"/>
</dbReference>
<dbReference type="RefSeq" id="WP_235862179.1">
    <property type="nucleotide sequence ID" value="NZ_AP024907.1"/>
</dbReference>
<sequence>MKPESDKGNPPWYSELCITRKQEPFVILSELPAEKKKLVWAHIRTNYPEIADLLKSDELRQFKSRLEALFGPVGIGVDLKDIGGSLYGVRRKTQRDN</sequence>
<protein>
    <submittedName>
        <fullName evidence="1">Uncharacterized protein</fullName>
    </submittedName>
</protein>
<proteinExistence type="predicted"/>
<gene>
    <name evidence="1" type="ORF">VSP9026_02413</name>
</gene>
<accession>A0A1N6M5I0</accession>
<evidence type="ECO:0000313" key="2">
    <source>
        <dbReference type="Proteomes" id="UP000184774"/>
    </source>
</evidence>
<evidence type="ECO:0000313" key="1">
    <source>
        <dbReference type="EMBL" id="SIO94684.1"/>
    </source>
</evidence>
<organism evidence="1 2">
    <name type="scientific">Vibrio spartinae</name>
    <dbReference type="NCBI Taxonomy" id="1918945"/>
    <lineage>
        <taxon>Bacteria</taxon>
        <taxon>Pseudomonadati</taxon>
        <taxon>Pseudomonadota</taxon>
        <taxon>Gammaproteobacteria</taxon>
        <taxon>Vibrionales</taxon>
        <taxon>Vibrionaceae</taxon>
        <taxon>Vibrio</taxon>
    </lineage>
</organism>
<reference evidence="1 2" key="1">
    <citation type="submission" date="2016-12" db="EMBL/GenBank/DDBJ databases">
        <authorList>
            <person name="Song W.-J."/>
            <person name="Kurnit D.M."/>
        </authorList>
    </citation>
    <scope>NUCLEOTIDE SEQUENCE [LARGE SCALE GENOMIC DNA]</scope>
    <source>
        <strain evidence="1 2">CECT 9026</strain>
    </source>
</reference>
<dbReference type="AlphaFoldDB" id="A0A1N6M5I0"/>
<name>A0A1N6M5I0_9VIBR</name>
<dbReference type="Proteomes" id="UP000184774">
    <property type="component" value="Unassembled WGS sequence"/>
</dbReference>